<reference evidence="3 4" key="1">
    <citation type="submission" date="2013-08" db="EMBL/GenBank/DDBJ databases">
        <authorList>
            <person name="Durkin A.S."/>
            <person name="Haft D.R."/>
            <person name="McCorrison J."/>
            <person name="Torralba M."/>
            <person name="Gillis M."/>
            <person name="Haft D.H."/>
            <person name="Methe B."/>
            <person name="Sutton G."/>
            <person name="Nelson K.E."/>
        </authorList>
    </citation>
    <scope>NUCLEOTIDE SEQUENCE [LARGE SCALE GENOMIC DNA]</scope>
    <source>
        <strain evidence="3 4">F0068</strain>
    </source>
</reference>
<evidence type="ECO:0000313" key="4">
    <source>
        <dbReference type="Proteomes" id="UP000016600"/>
    </source>
</evidence>
<dbReference type="EMBL" id="AWET01000007">
    <property type="protein sequence ID" value="ERK03904.1"/>
    <property type="molecule type" value="Genomic_DNA"/>
</dbReference>
<dbReference type="CDD" id="cd00093">
    <property type="entry name" value="HTH_XRE"/>
    <property type="match status" value="1"/>
</dbReference>
<dbReference type="Gene3D" id="1.10.260.40">
    <property type="entry name" value="lambda repressor-like DNA-binding domains"/>
    <property type="match status" value="1"/>
</dbReference>
<evidence type="ECO:0000313" key="3">
    <source>
        <dbReference type="EMBL" id="ERK03904.1"/>
    </source>
</evidence>
<sequence>MKYEMKDRIRQIMEGQHMTQQTFAQFIGMSPASLSSIFNGRTRPTINIVEAVKNKIPKISTDWLLFGTGSMYVAEQSNSAQHPVVDGITDSNQMLVFEDESSTPPTSFFDGNKGQGGYQNSQEKEKINMKYIDKPQRKITEIRVFYDDKTWETFSPDK</sequence>
<keyword evidence="4" id="KW-1185">Reference proteome</keyword>
<dbReference type="SMART" id="SM00530">
    <property type="entry name" value="HTH_XRE"/>
    <property type="match status" value="1"/>
</dbReference>
<comment type="caution">
    <text evidence="3">The sequence shown here is derived from an EMBL/GenBank/DDBJ whole genome shotgun (WGS) entry which is preliminary data.</text>
</comment>
<dbReference type="PROSITE" id="PS50943">
    <property type="entry name" value="HTH_CROC1"/>
    <property type="match status" value="1"/>
</dbReference>
<dbReference type="InterPro" id="IPR001387">
    <property type="entry name" value="Cro/C1-type_HTH"/>
</dbReference>
<dbReference type="InterPro" id="IPR010982">
    <property type="entry name" value="Lambda_DNA-bd_dom_sf"/>
</dbReference>
<feature type="region of interest" description="Disordered" evidence="1">
    <location>
        <begin position="99"/>
        <end position="123"/>
    </location>
</feature>
<dbReference type="GO" id="GO:0003677">
    <property type="term" value="F:DNA binding"/>
    <property type="evidence" value="ECO:0007669"/>
    <property type="project" value="UniProtKB-KW"/>
</dbReference>
<accession>U2MXG4</accession>
<proteinExistence type="predicted"/>
<feature type="domain" description="HTH cro/C1-type" evidence="2">
    <location>
        <begin position="9"/>
        <end position="64"/>
    </location>
</feature>
<dbReference type="PATRIC" id="fig|1081904.3.peg.250"/>
<name>U2MXG4_9BACT</name>
<gene>
    <name evidence="3" type="ORF">HMPREF1218_0276</name>
</gene>
<evidence type="ECO:0000259" key="2">
    <source>
        <dbReference type="PROSITE" id="PS50943"/>
    </source>
</evidence>
<dbReference type="AlphaFoldDB" id="U2MXG4"/>
<keyword evidence="3" id="KW-0238">DNA-binding</keyword>
<organism evidence="3 4">
    <name type="scientific">Hoylesella pleuritidis F0068</name>
    <dbReference type="NCBI Taxonomy" id="1081904"/>
    <lineage>
        <taxon>Bacteria</taxon>
        <taxon>Pseudomonadati</taxon>
        <taxon>Bacteroidota</taxon>
        <taxon>Bacteroidia</taxon>
        <taxon>Bacteroidales</taxon>
        <taxon>Prevotellaceae</taxon>
        <taxon>Hoylesella</taxon>
    </lineage>
</organism>
<dbReference type="SUPFAM" id="SSF47413">
    <property type="entry name" value="lambda repressor-like DNA-binding domains"/>
    <property type="match status" value="1"/>
</dbReference>
<evidence type="ECO:0000256" key="1">
    <source>
        <dbReference type="SAM" id="MobiDB-lite"/>
    </source>
</evidence>
<dbReference type="Pfam" id="PF01381">
    <property type="entry name" value="HTH_3"/>
    <property type="match status" value="1"/>
</dbReference>
<protein>
    <submittedName>
        <fullName evidence="3">DNA-binding helix-turn-helix protein</fullName>
    </submittedName>
</protein>
<dbReference type="Proteomes" id="UP000016600">
    <property type="component" value="Unassembled WGS sequence"/>
</dbReference>